<evidence type="ECO:0000313" key="2">
    <source>
        <dbReference type="EMBL" id="AZS12549.1"/>
    </source>
</evidence>
<dbReference type="Proteomes" id="UP000288363">
    <property type="component" value="Segment"/>
</dbReference>
<keyword evidence="1" id="KW-0472">Membrane</keyword>
<evidence type="ECO:0000256" key="1">
    <source>
        <dbReference type="SAM" id="Phobius"/>
    </source>
</evidence>
<evidence type="ECO:0008006" key="4">
    <source>
        <dbReference type="Google" id="ProtNLM"/>
    </source>
</evidence>
<protein>
    <recommendedName>
        <fullName evidence="4">Holin</fullName>
    </recommendedName>
</protein>
<gene>
    <name evidence="2" type="primary">13</name>
    <name evidence="2" type="ORF">SEA_DRLUPO_13</name>
</gene>
<feature type="transmembrane region" description="Helical" evidence="1">
    <location>
        <begin position="37"/>
        <end position="60"/>
    </location>
</feature>
<name>A0A3S9UQH4_9CAUD</name>
<proteinExistence type="predicted"/>
<evidence type="ECO:0000313" key="3">
    <source>
        <dbReference type="Proteomes" id="UP000288363"/>
    </source>
</evidence>
<dbReference type="EMBL" id="MK279909">
    <property type="protein sequence ID" value="AZS12549.1"/>
    <property type="molecule type" value="Genomic_DNA"/>
</dbReference>
<reference evidence="2 3" key="1">
    <citation type="submission" date="2018-12" db="EMBL/GenBank/DDBJ databases">
        <authorList>
            <person name="Almail A."/>
            <person name="Dorhout K.E."/>
            <person name="Johnson J."/>
            <person name="Jorgensen H.J."/>
            <person name="Tolsma S."/>
            <person name="Garlena R.A."/>
            <person name="Russell D.A."/>
            <person name="Pope W.H."/>
            <person name="Jacobs-Sera D."/>
            <person name="Hatfull G.F."/>
        </authorList>
    </citation>
    <scope>NUCLEOTIDE SEQUENCE [LARGE SCALE GENOMIC DNA]</scope>
</reference>
<dbReference type="KEGG" id="vg:55612972"/>
<sequence>MPDYTLKDAKGTVKILTPLNLNSKPTPVESHWRRWGFVWLLLFAFLVSWSLQLVAMLPEVSEKGWHEFWAATFENWQSEFLQLVVQAVLIQSWLFRYGFKAKDE</sequence>
<keyword evidence="1" id="KW-1133">Transmembrane helix</keyword>
<accession>A0A3S9UQH4</accession>
<keyword evidence="1" id="KW-0812">Transmembrane</keyword>
<dbReference type="GeneID" id="55612972"/>
<dbReference type="RefSeq" id="YP_009842711.1">
    <property type="nucleotide sequence ID" value="NC_048743.1"/>
</dbReference>
<organism evidence="2 3">
    <name type="scientific">Mycobacterium phage DrLupo</name>
    <dbReference type="NCBI Taxonomy" id="2499037"/>
    <lineage>
        <taxon>Viruses</taxon>
        <taxon>Duplodnaviria</taxon>
        <taxon>Heunggongvirae</taxon>
        <taxon>Uroviricota</taxon>
        <taxon>Caudoviricetes</taxon>
        <taxon>Barnyardvirus</taxon>
        <taxon>Barnyardvirus drlupo</taxon>
    </lineage>
</organism>
<keyword evidence="3" id="KW-1185">Reference proteome</keyword>